<dbReference type="EMBL" id="UZAU01000258">
    <property type="status" value="NOT_ANNOTATED_CDS"/>
    <property type="molecule type" value="Genomic_DNA"/>
</dbReference>
<dbReference type="Gramene" id="evm.model.03.490">
    <property type="protein sequence ID" value="cds.evm.model.03.490"/>
    <property type="gene ID" value="evm.TU.03.490"/>
</dbReference>
<evidence type="ECO:0000256" key="1">
    <source>
        <dbReference type="SAM" id="MobiDB-lite"/>
    </source>
</evidence>
<dbReference type="Proteomes" id="UP000596661">
    <property type="component" value="Chromosome 3"/>
</dbReference>
<protein>
    <submittedName>
        <fullName evidence="2">Uncharacterized protein</fullName>
    </submittedName>
</protein>
<sequence>MQDLHQKITISMKGDLNDDEEFEEIPSLEGDSNGTTSTELQGAARSCRHHMMVSLTQSTISTARTGDDHILEATFRRILQQHQAACDNIMLVTSVTIVKKGGQEILQSYIHYFNTKVTKVGKVSKDELKFAIATGVHPGTERPSASCPSAGLPSAGHPSASRPSAGHPLAGHPSAGSLLASLSSIDRPSIGSPSVGCLSVGHPLAGHPSVGPISTSCLLASLPLVSPLSTGCLSASIPQMIVLQLVLHQLVVPRRAIPQFVVFGPPLVGHPLGVRPSISCALANPPSAGCLSVGCPSAGPAHQLVVSQLDICQLTG</sequence>
<evidence type="ECO:0000313" key="3">
    <source>
        <dbReference type="Proteomes" id="UP000596661"/>
    </source>
</evidence>
<organism evidence="2 3">
    <name type="scientific">Cannabis sativa</name>
    <name type="common">Hemp</name>
    <name type="synonym">Marijuana</name>
    <dbReference type="NCBI Taxonomy" id="3483"/>
    <lineage>
        <taxon>Eukaryota</taxon>
        <taxon>Viridiplantae</taxon>
        <taxon>Streptophyta</taxon>
        <taxon>Embryophyta</taxon>
        <taxon>Tracheophyta</taxon>
        <taxon>Spermatophyta</taxon>
        <taxon>Magnoliopsida</taxon>
        <taxon>eudicotyledons</taxon>
        <taxon>Gunneridae</taxon>
        <taxon>Pentapetalae</taxon>
        <taxon>rosids</taxon>
        <taxon>fabids</taxon>
        <taxon>Rosales</taxon>
        <taxon>Cannabaceae</taxon>
        <taxon>Cannabis</taxon>
    </lineage>
</organism>
<reference evidence="2" key="1">
    <citation type="submission" date="2018-11" db="EMBL/GenBank/DDBJ databases">
        <authorList>
            <person name="Grassa J C."/>
        </authorList>
    </citation>
    <scope>NUCLEOTIDE SEQUENCE [LARGE SCALE GENOMIC DNA]</scope>
</reference>
<feature type="region of interest" description="Disordered" evidence="1">
    <location>
        <begin position="138"/>
        <end position="170"/>
    </location>
</feature>
<accession>A0A803P989</accession>
<name>A0A803P989_CANSA</name>
<dbReference type="EnsemblPlants" id="evm.model.03.490">
    <property type="protein sequence ID" value="cds.evm.model.03.490"/>
    <property type="gene ID" value="evm.TU.03.490"/>
</dbReference>
<dbReference type="AlphaFoldDB" id="A0A803P989"/>
<reference evidence="2" key="2">
    <citation type="submission" date="2021-03" db="UniProtKB">
        <authorList>
            <consortium name="EnsemblPlants"/>
        </authorList>
    </citation>
    <scope>IDENTIFICATION</scope>
</reference>
<keyword evidence="3" id="KW-1185">Reference proteome</keyword>
<evidence type="ECO:0000313" key="2">
    <source>
        <dbReference type="EnsemblPlants" id="cds.evm.model.03.490"/>
    </source>
</evidence>
<proteinExistence type="predicted"/>